<evidence type="ECO:0000313" key="2">
    <source>
        <dbReference type="EMBL" id="KAE9593714.1"/>
    </source>
</evidence>
<dbReference type="Pfam" id="PF12023">
    <property type="entry name" value="DUF3511"/>
    <property type="match status" value="1"/>
</dbReference>
<reference evidence="3" key="1">
    <citation type="journal article" date="2020" name="Nat. Commun.">
        <title>Genome sequence of the cluster root forming white lupin.</title>
        <authorList>
            <person name="Hufnagel B."/>
            <person name="Marques A."/>
            <person name="Soriano A."/>
            <person name="Marques L."/>
            <person name="Divol F."/>
            <person name="Doumas P."/>
            <person name="Sallet E."/>
            <person name="Mancinotti D."/>
            <person name="Carrere S."/>
            <person name="Marande W."/>
            <person name="Arribat S."/>
            <person name="Keller J."/>
            <person name="Huneau C."/>
            <person name="Blein T."/>
            <person name="Aime D."/>
            <person name="Laguerre M."/>
            <person name="Taylor J."/>
            <person name="Schubert V."/>
            <person name="Nelson M."/>
            <person name="Geu-Flores F."/>
            <person name="Crespi M."/>
            <person name="Gallardo-Guerrero K."/>
            <person name="Delaux P.-M."/>
            <person name="Salse J."/>
            <person name="Berges H."/>
            <person name="Guyot R."/>
            <person name="Gouzy J."/>
            <person name="Peret B."/>
        </authorList>
    </citation>
    <scope>NUCLEOTIDE SEQUENCE [LARGE SCALE GENOMIC DNA]</scope>
    <source>
        <strain evidence="3">cv. Amiga</strain>
    </source>
</reference>
<keyword evidence="3" id="KW-1185">Reference proteome</keyword>
<evidence type="ECO:0000313" key="3">
    <source>
        <dbReference type="Proteomes" id="UP000447434"/>
    </source>
</evidence>
<organism evidence="2 3">
    <name type="scientific">Lupinus albus</name>
    <name type="common">White lupine</name>
    <name type="synonym">Lupinus termis</name>
    <dbReference type="NCBI Taxonomy" id="3870"/>
    <lineage>
        <taxon>Eukaryota</taxon>
        <taxon>Viridiplantae</taxon>
        <taxon>Streptophyta</taxon>
        <taxon>Embryophyta</taxon>
        <taxon>Tracheophyta</taxon>
        <taxon>Spermatophyta</taxon>
        <taxon>Magnoliopsida</taxon>
        <taxon>eudicotyledons</taxon>
        <taxon>Gunneridae</taxon>
        <taxon>Pentapetalae</taxon>
        <taxon>rosids</taxon>
        <taxon>fabids</taxon>
        <taxon>Fabales</taxon>
        <taxon>Fabaceae</taxon>
        <taxon>Papilionoideae</taxon>
        <taxon>50 kb inversion clade</taxon>
        <taxon>genistoids sensu lato</taxon>
        <taxon>core genistoids</taxon>
        <taxon>Genisteae</taxon>
        <taxon>Lupinus</taxon>
    </lineage>
</organism>
<feature type="region of interest" description="Disordered" evidence="1">
    <location>
        <begin position="1"/>
        <end position="21"/>
    </location>
</feature>
<gene>
    <name evidence="2" type="ORF">Lalb_Chr18g0046031</name>
</gene>
<sequence length="64" mass="7759">MNDVQSSKVVKKSKDSSWWNDPERKRKRRVTKYKFYAAEGRFKYSIKKGLRWIKIKCIKIVSSF</sequence>
<name>A0A6A4P0L2_LUPAL</name>
<dbReference type="InterPro" id="IPR021899">
    <property type="entry name" value="DUF3511"/>
</dbReference>
<evidence type="ECO:0000256" key="1">
    <source>
        <dbReference type="SAM" id="MobiDB-lite"/>
    </source>
</evidence>
<dbReference type="PANTHER" id="PTHR33193">
    <property type="entry name" value="DOMAIN PROTEIN, PUTATIVE (DUF3511)-RELATED"/>
    <property type="match status" value="1"/>
</dbReference>
<dbReference type="PANTHER" id="PTHR33193:SF73">
    <property type="entry name" value="DUF3511 DOMAIN PROTEIN"/>
    <property type="match status" value="1"/>
</dbReference>
<dbReference type="OrthoDB" id="660385at2759"/>
<proteinExistence type="predicted"/>
<accession>A0A6A4P0L2</accession>
<dbReference type="EMBL" id="WOCE01000018">
    <property type="protein sequence ID" value="KAE9593714.1"/>
    <property type="molecule type" value="Genomic_DNA"/>
</dbReference>
<dbReference type="AlphaFoldDB" id="A0A6A4P0L2"/>
<dbReference type="Proteomes" id="UP000447434">
    <property type="component" value="Chromosome 18"/>
</dbReference>
<protein>
    <submittedName>
        <fullName evidence="2">Uncharacterized protein</fullName>
    </submittedName>
</protein>
<comment type="caution">
    <text evidence="2">The sequence shown here is derived from an EMBL/GenBank/DDBJ whole genome shotgun (WGS) entry which is preliminary data.</text>
</comment>